<dbReference type="STRING" id="429701.A0A2G9GJ39"/>
<proteinExistence type="predicted"/>
<dbReference type="AlphaFoldDB" id="A0A2G9GJ39"/>
<organism evidence="1 2">
    <name type="scientific">Handroanthus impetiginosus</name>
    <dbReference type="NCBI Taxonomy" id="429701"/>
    <lineage>
        <taxon>Eukaryota</taxon>
        <taxon>Viridiplantae</taxon>
        <taxon>Streptophyta</taxon>
        <taxon>Embryophyta</taxon>
        <taxon>Tracheophyta</taxon>
        <taxon>Spermatophyta</taxon>
        <taxon>Magnoliopsida</taxon>
        <taxon>eudicotyledons</taxon>
        <taxon>Gunneridae</taxon>
        <taxon>Pentapetalae</taxon>
        <taxon>asterids</taxon>
        <taxon>lamiids</taxon>
        <taxon>Lamiales</taxon>
        <taxon>Bignoniaceae</taxon>
        <taxon>Crescentiina</taxon>
        <taxon>Tabebuia alliance</taxon>
        <taxon>Handroanthus</taxon>
    </lineage>
</organism>
<dbReference type="PANTHER" id="PTHR36360:SF1">
    <property type="entry name" value="ACTIN T1-LIKE PROTEIN"/>
    <property type="match status" value="1"/>
</dbReference>
<dbReference type="Proteomes" id="UP000231279">
    <property type="component" value="Unassembled WGS sequence"/>
</dbReference>
<sequence>MDKFFGNAYQGDPGVPHSGPTRFANIWIGAVTFSVLTWFDPYMWQLSRQYNWHDRAMLFEQYHWKKARAKNQPYKFMVLLLTFHILTALKDRQESTAVSSCDTLTWLLQHEMIFVSHKLFSYCSGIRCLKKYETRTTSTGLSTLDSLLSLVAVSSSVLDFSDKQTFKYPPPTL</sequence>
<evidence type="ECO:0000313" key="2">
    <source>
        <dbReference type="Proteomes" id="UP000231279"/>
    </source>
</evidence>
<name>A0A2G9GJ39_9LAMI</name>
<reference evidence="2" key="1">
    <citation type="journal article" date="2018" name="Gigascience">
        <title>Genome assembly of the Pink Ipe (Handroanthus impetiginosus, Bignoniaceae), a highly valued, ecologically keystone Neotropical timber forest tree.</title>
        <authorList>
            <person name="Silva-Junior O.B."/>
            <person name="Grattapaglia D."/>
            <person name="Novaes E."/>
            <person name="Collevatti R.G."/>
        </authorList>
    </citation>
    <scope>NUCLEOTIDE SEQUENCE [LARGE SCALE GENOMIC DNA]</scope>
    <source>
        <strain evidence="2">cv. UFG-1</strain>
    </source>
</reference>
<dbReference type="PANTHER" id="PTHR36360">
    <property type="entry name" value="ACTIN T1-LIKE PROTEIN"/>
    <property type="match status" value="1"/>
</dbReference>
<comment type="caution">
    <text evidence="1">The sequence shown here is derived from an EMBL/GenBank/DDBJ whole genome shotgun (WGS) entry which is preliminary data.</text>
</comment>
<dbReference type="OrthoDB" id="2011628at2759"/>
<gene>
    <name evidence="1" type="ORF">CDL12_22248</name>
</gene>
<keyword evidence="2" id="KW-1185">Reference proteome</keyword>
<evidence type="ECO:0000313" key="1">
    <source>
        <dbReference type="EMBL" id="PIN05215.1"/>
    </source>
</evidence>
<dbReference type="EMBL" id="NKXS01004849">
    <property type="protein sequence ID" value="PIN05215.1"/>
    <property type="molecule type" value="Genomic_DNA"/>
</dbReference>
<protein>
    <submittedName>
        <fullName evidence="1">Uncharacterized protein</fullName>
    </submittedName>
</protein>
<accession>A0A2G9GJ39</accession>